<dbReference type="AlphaFoldDB" id="A0A194VXS9"/>
<dbReference type="PANTHER" id="PTHR24305">
    <property type="entry name" value="CYTOCHROME P450"/>
    <property type="match status" value="1"/>
</dbReference>
<dbReference type="CDD" id="cd11062">
    <property type="entry name" value="CYP58-like"/>
    <property type="match status" value="1"/>
</dbReference>
<dbReference type="InterPro" id="IPR036396">
    <property type="entry name" value="Cyt_P450_sf"/>
</dbReference>
<keyword evidence="4 8" id="KW-0479">Metal-binding</keyword>
<keyword evidence="7 9" id="KW-0503">Monooxygenase</keyword>
<dbReference type="Gene3D" id="1.10.630.10">
    <property type="entry name" value="Cytochrome P450"/>
    <property type="match status" value="1"/>
</dbReference>
<dbReference type="GO" id="GO:0005506">
    <property type="term" value="F:iron ion binding"/>
    <property type="evidence" value="ECO:0007669"/>
    <property type="project" value="InterPro"/>
</dbReference>
<keyword evidence="10" id="KW-0812">Transmembrane</keyword>
<dbReference type="InterPro" id="IPR050121">
    <property type="entry name" value="Cytochrome_P450_monoxygenase"/>
</dbReference>
<dbReference type="GO" id="GO:0016705">
    <property type="term" value="F:oxidoreductase activity, acting on paired donors, with incorporation or reduction of molecular oxygen"/>
    <property type="evidence" value="ECO:0007669"/>
    <property type="project" value="InterPro"/>
</dbReference>
<protein>
    <submittedName>
        <fullName evidence="11">Trichodiene oxygenase</fullName>
    </submittedName>
</protein>
<dbReference type="OrthoDB" id="3945418at2759"/>
<comment type="similarity">
    <text evidence="2 9">Belongs to the cytochrome P450 family.</text>
</comment>
<evidence type="ECO:0000256" key="1">
    <source>
        <dbReference type="ARBA" id="ARBA00001971"/>
    </source>
</evidence>
<gene>
    <name evidence="11" type="ORF">VM1G_03762</name>
</gene>
<dbReference type="PRINTS" id="PR00385">
    <property type="entry name" value="P450"/>
</dbReference>
<reference evidence="11" key="1">
    <citation type="submission" date="2014-12" db="EMBL/GenBank/DDBJ databases">
        <title>Genome Sequence of Valsa Canker Pathogens Uncovers a Specific Adaption of Colonization on Woody Bark.</title>
        <authorList>
            <person name="Yin Z."/>
            <person name="Liu H."/>
            <person name="Gao X."/>
            <person name="Li Z."/>
            <person name="Song N."/>
            <person name="Ke X."/>
            <person name="Dai Q."/>
            <person name="Wu Y."/>
            <person name="Sun Y."/>
            <person name="Xu J.-R."/>
            <person name="Kang Z.K."/>
            <person name="Wang L."/>
            <person name="Huang L."/>
        </authorList>
    </citation>
    <scope>NUCLEOTIDE SEQUENCE [LARGE SCALE GENOMIC DNA]</scope>
    <source>
        <strain evidence="11">03-8</strain>
    </source>
</reference>
<keyword evidence="10" id="KW-1133">Transmembrane helix</keyword>
<dbReference type="GO" id="GO:0020037">
    <property type="term" value="F:heme binding"/>
    <property type="evidence" value="ECO:0007669"/>
    <property type="project" value="InterPro"/>
</dbReference>
<dbReference type="SUPFAM" id="SSF48264">
    <property type="entry name" value="Cytochrome P450"/>
    <property type="match status" value="1"/>
</dbReference>
<dbReference type="Proteomes" id="UP000078559">
    <property type="component" value="Chromosome 4"/>
</dbReference>
<evidence type="ECO:0000256" key="3">
    <source>
        <dbReference type="ARBA" id="ARBA00022617"/>
    </source>
</evidence>
<dbReference type="PROSITE" id="PS00086">
    <property type="entry name" value="CYTOCHROME_P450"/>
    <property type="match status" value="1"/>
</dbReference>
<sequence length="527" mass="60723">MDVQRFSEWLILRNALLVLGPLYVAYWLSVFVYRITFHPLAKFPGPKLAGATFWYEFYYDVWPDRYQYMWKIEKLHREYGPIVRINPIHIHIHDPDFLDPIYAPPGRQKRNTDPWFSIATESGMMGWSLLQTTDHQLHQVRRAAISRFFSKSAVRQLEGLIMEKVDRLLDRLATMYRTGKPEVNLTHAMAALTMDVISSYALGGDMGNLAREEWGRDWFETFRKLGMSRPIGRQFRTFILLSLEMEPWFVRWFNPRAAAVAERAKYPMQSIQAHITAHEKDSTGTEILTNTRTIFMEILDSGLPPQEKSVGRLNAEAFLVLGAGTDPTTRNLTVAMYYILADKAILNRIRDELQTIMPRPDSAVTVADLEALPFFSACITEGLRLTNAVSTRSPRIAPDHEIIYKDWVIPRGALQTPVMQSLYLLQMDPNVFTDPTKFNPQRWLDNPSLKARYFMAFGRGNRMCLGMNLAYAEMLLTIARLVIRFDMEPLEVVKERDVDVTGDCFNGITRDDSPGIQAKILKDRLLQ</sequence>
<dbReference type="InterPro" id="IPR002401">
    <property type="entry name" value="Cyt_P450_E_grp-I"/>
</dbReference>
<evidence type="ECO:0000256" key="2">
    <source>
        <dbReference type="ARBA" id="ARBA00010617"/>
    </source>
</evidence>
<evidence type="ECO:0000256" key="6">
    <source>
        <dbReference type="ARBA" id="ARBA00023004"/>
    </source>
</evidence>
<evidence type="ECO:0000256" key="4">
    <source>
        <dbReference type="ARBA" id="ARBA00022723"/>
    </source>
</evidence>
<evidence type="ECO:0000256" key="5">
    <source>
        <dbReference type="ARBA" id="ARBA00023002"/>
    </source>
</evidence>
<keyword evidence="6 8" id="KW-0408">Iron</keyword>
<organism evidence="11 12">
    <name type="scientific">Cytospora mali</name>
    <name type="common">Apple Valsa canker fungus</name>
    <name type="synonym">Valsa mali</name>
    <dbReference type="NCBI Taxonomy" id="578113"/>
    <lineage>
        <taxon>Eukaryota</taxon>
        <taxon>Fungi</taxon>
        <taxon>Dikarya</taxon>
        <taxon>Ascomycota</taxon>
        <taxon>Pezizomycotina</taxon>
        <taxon>Sordariomycetes</taxon>
        <taxon>Sordariomycetidae</taxon>
        <taxon>Diaporthales</taxon>
        <taxon>Cytosporaceae</taxon>
        <taxon>Cytospora</taxon>
    </lineage>
</organism>
<accession>A0A194VXS9</accession>
<feature type="binding site" description="axial binding residue" evidence="8">
    <location>
        <position position="464"/>
    </location>
    <ligand>
        <name>heme</name>
        <dbReference type="ChEBI" id="CHEBI:30413"/>
    </ligand>
    <ligandPart>
        <name>Fe</name>
        <dbReference type="ChEBI" id="CHEBI:18248"/>
    </ligandPart>
</feature>
<keyword evidence="3 8" id="KW-0349">Heme</keyword>
<comment type="cofactor">
    <cofactor evidence="1 8">
        <name>heme</name>
        <dbReference type="ChEBI" id="CHEBI:30413"/>
    </cofactor>
</comment>
<feature type="transmembrane region" description="Helical" evidence="10">
    <location>
        <begin position="12"/>
        <end position="33"/>
    </location>
</feature>
<keyword evidence="10" id="KW-0472">Membrane</keyword>
<dbReference type="PRINTS" id="PR00463">
    <property type="entry name" value="EP450I"/>
</dbReference>
<evidence type="ECO:0000256" key="10">
    <source>
        <dbReference type="SAM" id="Phobius"/>
    </source>
</evidence>
<dbReference type="SMR" id="A0A194VXS9"/>
<proteinExistence type="inferred from homology"/>
<keyword evidence="12" id="KW-1185">Reference proteome</keyword>
<dbReference type="EMBL" id="CM003101">
    <property type="protein sequence ID" value="KUI69024.1"/>
    <property type="molecule type" value="Genomic_DNA"/>
</dbReference>
<dbReference type="InterPro" id="IPR017972">
    <property type="entry name" value="Cyt_P450_CS"/>
</dbReference>
<keyword evidence="5 9" id="KW-0560">Oxidoreductase</keyword>
<evidence type="ECO:0000313" key="12">
    <source>
        <dbReference type="Proteomes" id="UP000078559"/>
    </source>
</evidence>
<dbReference type="Pfam" id="PF00067">
    <property type="entry name" value="p450"/>
    <property type="match status" value="1"/>
</dbReference>
<evidence type="ECO:0000256" key="9">
    <source>
        <dbReference type="RuleBase" id="RU000461"/>
    </source>
</evidence>
<dbReference type="InterPro" id="IPR001128">
    <property type="entry name" value="Cyt_P450"/>
</dbReference>
<evidence type="ECO:0000256" key="7">
    <source>
        <dbReference type="ARBA" id="ARBA00023033"/>
    </source>
</evidence>
<evidence type="ECO:0000256" key="8">
    <source>
        <dbReference type="PIRSR" id="PIRSR602401-1"/>
    </source>
</evidence>
<evidence type="ECO:0000313" key="11">
    <source>
        <dbReference type="EMBL" id="KUI69024.1"/>
    </source>
</evidence>
<dbReference type="GO" id="GO:0004497">
    <property type="term" value="F:monooxygenase activity"/>
    <property type="evidence" value="ECO:0007669"/>
    <property type="project" value="UniProtKB-KW"/>
</dbReference>
<name>A0A194VXS9_CYTMA</name>
<dbReference type="PANTHER" id="PTHR24305:SF157">
    <property type="entry name" value="N-ACETYLTRYPTOPHAN 6-HYDROXYLASE IVOC-RELATED"/>
    <property type="match status" value="1"/>
</dbReference>